<keyword evidence="2" id="KW-1185">Reference proteome</keyword>
<comment type="caution">
    <text evidence="1">The sequence shown here is derived from an EMBL/GenBank/DDBJ whole genome shotgun (WGS) entry which is preliminary data.</text>
</comment>
<dbReference type="EMBL" id="JACAZF010000008">
    <property type="protein sequence ID" value="KAF7296952.1"/>
    <property type="molecule type" value="Genomic_DNA"/>
</dbReference>
<protein>
    <submittedName>
        <fullName evidence="1">Uncharacterized protein</fullName>
    </submittedName>
</protein>
<accession>A0A8H6SEM8</accession>
<dbReference type="GeneID" id="59348415"/>
<dbReference type="AlphaFoldDB" id="A0A8H6SEM8"/>
<sequence length="305" mass="34088">MNRRASDTRCTALCSKYCAAFQMPTEYDHVRDMQEDNAERDDILRRRATWMDTLDTAGLKSFAAGVVFLRNEALDLVQKAELFDGEDDVEHRGRNDTLASTGPLVIATGDGEEIVDRLGVTLWDGNDAIPLLGEFFDGPLRTVGTTRGLDAPPRTSDAFNGVLLNFEDEETVKCPECEHQTAKLWLSEDWPAIDLPLRTYMPGRLSENITEMEWLGDITALPSFSAARVLASIAAPTKMCTGCLETFIKENAVPWLLREKCTDASRWTPPPDCPDGWDCEEQTEVTLHALEYNHLCKPTRTLPDS</sequence>
<reference evidence="1" key="1">
    <citation type="submission" date="2020-05" db="EMBL/GenBank/DDBJ databases">
        <title>Mycena genomes resolve the evolution of fungal bioluminescence.</title>
        <authorList>
            <person name="Tsai I.J."/>
        </authorList>
    </citation>
    <scope>NUCLEOTIDE SEQUENCE</scope>
    <source>
        <strain evidence="1">171206Taipei</strain>
    </source>
</reference>
<name>A0A8H6SEM8_9AGAR</name>
<dbReference type="OrthoDB" id="2745518at2759"/>
<dbReference type="RefSeq" id="XP_037217311.1">
    <property type="nucleotide sequence ID" value="XM_037365899.1"/>
</dbReference>
<gene>
    <name evidence="1" type="ORF">MIND_00927100</name>
</gene>
<proteinExistence type="predicted"/>
<evidence type="ECO:0000313" key="1">
    <source>
        <dbReference type="EMBL" id="KAF7296952.1"/>
    </source>
</evidence>
<evidence type="ECO:0000313" key="2">
    <source>
        <dbReference type="Proteomes" id="UP000636479"/>
    </source>
</evidence>
<dbReference type="Proteomes" id="UP000636479">
    <property type="component" value="Unassembled WGS sequence"/>
</dbReference>
<organism evidence="1 2">
    <name type="scientific">Mycena indigotica</name>
    <dbReference type="NCBI Taxonomy" id="2126181"/>
    <lineage>
        <taxon>Eukaryota</taxon>
        <taxon>Fungi</taxon>
        <taxon>Dikarya</taxon>
        <taxon>Basidiomycota</taxon>
        <taxon>Agaricomycotina</taxon>
        <taxon>Agaricomycetes</taxon>
        <taxon>Agaricomycetidae</taxon>
        <taxon>Agaricales</taxon>
        <taxon>Marasmiineae</taxon>
        <taxon>Mycenaceae</taxon>
        <taxon>Mycena</taxon>
    </lineage>
</organism>